<feature type="domain" description="FdhE C-terminal" evidence="3">
    <location>
        <begin position="234"/>
        <end position="309"/>
    </location>
</feature>
<dbReference type="InterPro" id="IPR006452">
    <property type="entry name" value="Formate_DH_accessory"/>
</dbReference>
<evidence type="ECO:0000259" key="2">
    <source>
        <dbReference type="Pfam" id="PF24859"/>
    </source>
</evidence>
<gene>
    <name evidence="4" type="ORF">HMPREF0908_2097</name>
</gene>
<sequence>MEADRRTNIHNNERLKRRGEPLFMKSKNTDPMKRFLKKHPFLAETERVHRLVDAAVGTPEPIQLPARAVTKTVAEKLPILQQETYLKRMVRAVYLMQEDVFARIAEADVPPLMQESARGYLAVLKPLRKAAKEEFIIAVLTQDKEAFAALCQRYDLNEGFIRSTIWRIIAALVPAEMKDPDMWNPDRDRPRFSENYCPVCGRQPVIADLRKYRQGRARDLVCGGCGTRWHYTRVGCVYCGNTDLQKMHTLEPEGSDIMRLDVCDACHHYIKTYRGPVDDDTSDFIYRQDWATVHLDLLAEEQGLQKKGNPILE</sequence>
<dbReference type="Gene3D" id="3.90.1670.10">
    <property type="entry name" value="FdhE-like domain"/>
    <property type="match status" value="1"/>
</dbReference>
<dbReference type="eggNOG" id="COG3058">
    <property type="taxonomic scope" value="Bacteria"/>
</dbReference>
<dbReference type="AlphaFoldDB" id="C4V5U7"/>
<dbReference type="EMBL" id="ACLA01000033">
    <property type="protein sequence ID" value="EEQ47795.1"/>
    <property type="molecule type" value="Genomic_DNA"/>
</dbReference>
<evidence type="ECO:0000256" key="1">
    <source>
        <dbReference type="ARBA" id="ARBA00022490"/>
    </source>
</evidence>
<evidence type="ECO:0000259" key="3">
    <source>
        <dbReference type="Pfam" id="PF24860"/>
    </source>
</evidence>
<name>C4V5U7_9FIRM</name>
<dbReference type="InterPro" id="IPR056796">
    <property type="entry name" value="FdhE_C"/>
</dbReference>
<reference evidence="4 5" key="1">
    <citation type="submission" date="2009-04" db="EMBL/GenBank/DDBJ databases">
        <authorList>
            <person name="Qin X."/>
            <person name="Bachman B."/>
            <person name="Battles P."/>
            <person name="Bell A."/>
            <person name="Bess C."/>
            <person name="Bickham C."/>
            <person name="Chaboub L."/>
            <person name="Chen D."/>
            <person name="Coyle M."/>
            <person name="Deiros D.R."/>
            <person name="Dinh H."/>
            <person name="Forbes L."/>
            <person name="Fowler G."/>
            <person name="Francisco L."/>
            <person name="Fu Q."/>
            <person name="Gubbala S."/>
            <person name="Hale W."/>
            <person name="Han Y."/>
            <person name="Hemphill L."/>
            <person name="Highlander S.K."/>
            <person name="Hirani K."/>
            <person name="Hogues M."/>
            <person name="Jackson L."/>
            <person name="Jakkamsetti A."/>
            <person name="Javaid M."/>
            <person name="Jiang H."/>
            <person name="Korchina V."/>
            <person name="Kovar C."/>
            <person name="Lara F."/>
            <person name="Lee S."/>
            <person name="Mata R."/>
            <person name="Mathew T."/>
            <person name="Moen C."/>
            <person name="Morales K."/>
            <person name="Munidasa M."/>
            <person name="Nazareth L."/>
            <person name="Ngo R."/>
            <person name="Nguyen L."/>
            <person name="Okwuonu G."/>
            <person name="Ongeri F."/>
            <person name="Patil S."/>
            <person name="Petrosino J."/>
            <person name="Pham C."/>
            <person name="Pham P."/>
            <person name="Pu L.-L."/>
            <person name="Puazo M."/>
            <person name="Raj R."/>
            <person name="Reid J."/>
            <person name="Rouhana J."/>
            <person name="Saada N."/>
            <person name="Shang Y."/>
            <person name="Simmons D."/>
            <person name="Thornton R."/>
            <person name="Warren J."/>
            <person name="Weissenberger G."/>
            <person name="Zhang J."/>
            <person name="Zhang L."/>
            <person name="Zhou C."/>
            <person name="Zhu D."/>
            <person name="Muzny D."/>
            <person name="Worley K."/>
            <person name="Gibbs R."/>
        </authorList>
    </citation>
    <scope>NUCLEOTIDE SEQUENCE [LARGE SCALE GENOMIC DNA]</scope>
    <source>
        <strain evidence="4 5">ATCC 43531</strain>
    </source>
</reference>
<keyword evidence="5" id="KW-1185">Reference proteome</keyword>
<evidence type="ECO:0000313" key="5">
    <source>
        <dbReference type="Proteomes" id="UP000005309"/>
    </source>
</evidence>
<dbReference type="STRING" id="638302.HMPREF0908_2097"/>
<dbReference type="Pfam" id="PF24860">
    <property type="entry name" value="FdhE_C"/>
    <property type="match status" value="1"/>
</dbReference>
<dbReference type="Proteomes" id="UP000005309">
    <property type="component" value="Unassembled WGS sequence"/>
</dbReference>
<dbReference type="GO" id="GO:0008199">
    <property type="term" value="F:ferric iron binding"/>
    <property type="evidence" value="ECO:0007669"/>
    <property type="project" value="TreeGrafter"/>
</dbReference>
<dbReference type="PANTHER" id="PTHR37689:SF1">
    <property type="entry name" value="PROTEIN FDHE"/>
    <property type="match status" value="1"/>
</dbReference>
<keyword evidence="1" id="KW-0963">Cytoplasm</keyword>
<proteinExistence type="predicted"/>
<dbReference type="SUPFAM" id="SSF144020">
    <property type="entry name" value="FdhE-like"/>
    <property type="match status" value="1"/>
</dbReference>
<comment type="caution">
    <text evidence="4">The sequence shown here is derived from an EMBL/GenBank/DDBJ whole genome shotgun (WGS) entry which is preliminary data.</text>
</comment>
<dbReference type="CDD" id="cd16341">
    <property type="entry name" value="FdhE"/>
    <property type="match status" value="1"/>
</dbReference>
<evidence type="ECO:0000313" key="4">
    <source>
        <dbReference type="EMBL" id="EEQ47795.1"/>
    </source>
</evidence>
<feature type="domain" description="FdhE central" evidence="2">
    <location>
        <begin position="196"/>
        <end position="233"/>
    </location>
</feature>
<organism evidence="4 5">
    <name type="scientific">Selenomonas flueggei ATCC 43531</name>
    <dbReference type="NCBI Taxonomy" id="638302"/>
    <lineage>
        <taxon>Bacteria</taxon>
        <taxon>Bacillati</taxon>
        <taxon>Bacillota</taxon>
        <taxon>Negativicutes</taxon>
        <taxon>Selenomonadales</taxon>
        <taxon>Selenomonadaceae</taxon>
        <taxon>Selenomonas</taxon>
    </lineage>
</organism>
<dbReference type="PANTHER" id="PTHR37689">
    <property type="entry name" value="PROTEIN FDHE"/>
    <property type="match status" value="1"/>
</dbReference>
<dbReference type="GO" id="GO:0051604">
    <property type="term" value="P:protein maturation"/>
    <property type="evidence" value="ECO:0007669"/>
    <property type="project" value="TreeGrafter"/>
</dbReference>
<dbReference type="GO" id="GO:0005829">
    <property type="term" value="C:cytosol"/>
    <property type="evidence" value="ECO:0007669"/>
    <property type="project" value="TreeGrafter"/>
</dbReference>
<accession>C4V5U7</accession>
<protein>
    <submittedName>
        <fullName evidence="4">Putative formate dehydrogenase accessory protein FdhE</fullName>
    </submittedName>
</protein>
<dbReference type="Pfam" id="PF24859">
    <property type="entry name" value="FdhE_central"/>
    <property type="match status" value="1"/>
</dbReference>
<dbReference type="HOGENOM" id="CLU_071015_1_0_9"/>
<dbReference type="InterPro" id="IPR056797">
    <property type="entry name" value="FdhE_central"/>
</dbReference>
<dbReference type="InterPro" id="IPR024064">
    <property type="entry name" value="FdhE-like_sf"/>
</dbReference>